<reference evidence="2 3" key="1">
    <citation type="submission" date="2021-06" db="EMBL/GenBank/DDBJ databases">
        <title>Caerostris extrusa draft genome.</title>
        <authorList>
            <person name="Kono N."/>
            <person name="Arakawa K."/>
        </authorList>
    </citation>
    <scope>NUCLEOTIDE SEQUENCE [LARGE SCALE GENOMIC DNA]</scope>
</reference>
<keyword evidence="1" id="KW-0812">Transmembrane</keyword>
<dbReference type="AlphaFoldDB" id="A0AAV4V4D8"/>
<evidence type="ECO:0000256" key="1">
    <source>
        <dbReference type="SAM" id="Phobius"/>
    </source>
</evidence>
<comment type="caution">
    <text evidence="2">The sequence shown here is derived from an EMBL/GenBank/DDBJ whole genome shotgun (WGS) entry which is preliminary data.</text>
</comment>
<organism evidence="2 3">
    <name type="scientific">Caerostris extrusa</name>
    <name type="common">Bark spider</name>
    <name type="synonym">Caerostris bankana</name>
    <dbReference type="NCBI Taxonomy" id="172846"/>
    <lineage>
        <taxon>Eukaryota</taxon>
        <taxon>Metazoa</taxon>
        <taxon>Ecdysozoa</taxon>
        <taxon>Arthropoda</taxon>
        <taxon>Chelicerata</taxon>
        <taxon>Arachnida</taxon>
        <taxon>Araneae</taxon>
        <taxon>Araneomorphae</taxon>
        <taxon>Entelegynae</taxon>
        <taxon>Araneoidea</taxon>
        <taxon>Araneidae</taxon>
        <taxon>Caerostris</taxon>
    </lineage>
</organism>
<dbReference type="EMBL" id="BPLR01013963">
    <property type="protein sequence ID" value="GIY65110.1"/>
    <property type="molecule type" value="Genomic_DNA"/>
</dbReference>
<gene>
    <name evidence="2" type="ORF">CEXT_648531</name>
</gene>
<dbReference type="Proteomes" id="UP001054945">
    <property type="component" value="Unassembled WGS sequence"/>
</dbReference>
<evidence type="ECO:0000313" key="3">
    <source>
        <dbReference type="Proteomes" id="UP001054945"/>
    </source>
</evidence>
<sequence length="111" mass="12607">MGHRIHQTHSASLTVIQVALSQMTQSSSQYGLPASTTIACWNATLLRRLDIKLGAWNSLKRLTTEWNLSPLLFFNPRFRITPSRRLRPYFIAVVGILLTMAPDKIWIDVVS</sequence>
<keyword evidence="1" id="KW-1133">Transmembrane helix</keyword>
<feature type="transmembrane region" description="Helical" evidence="1">
    <location>
        <begin position="89"/>
        <end position="107"/>
    </location>
</feature>
<protein>
    <submittedName>
        <fullName evidence="2">Uncharacterized protein</fullName>
    </submittedName>
</protein>
<proteinExistence type="predicted"/>
<evidence type="ECO:0000313" key="2">
    <source>
        <dbReference type="EMBL" id="GIY65110.1"/>
    </source>
</evidence>
<accession>A0AAV4V4D8</accession>
<keyword evidence="1" id="KW-0472">Membrane</keyword>
<name>A0AAV4V4D8_CAEEX</name>
<keyword evidence="3" id="KW-1185">Reference proteome</keyword>